<sequence>MYMKKFSDRQQRLWFRLLFEWRGSVIPAILPKILFCGMFSIIIIVIDISGYNLSLPLESGIVPSLVLGLLLVFRTNTAYDRFWEGRKAWGTLINTVRNLARTIWVSIEEHKPEDRNEKTATLRLLVAFAIATKLHLRSEPVNEELVPFMPYGCYENLKNMNNPPLEVAFWIGDYLQRQNDKGSLNAYQLTSMFKLLDSLVDVLGICERILKTPIPLAYNIHLKQLILLYCCTLPFQLVDQFRWLTPLLVCLISFTVFGIEEIGIEIENPFGDDPNDLPLDQICQTMKRNIEDLITLAPCVRRWKDEHPEDYPSDP</sequence>
<keyword evidence="4 9" id="KW-0812">Transmembrane</keyword>
<dbReference type="KEGG" id="cyc:PCC7424_3117"/>
<dbReference type="Pfam" id="PF25539">
    <property type="entry name" value="Bestrophin_2"/>
    <property type="match status" value="1"/>
</dbReference>
<evidence type="ECO:0000256" key="3">
    <source>
        <dbReference type="ARBA" id="ARBA00022475"/>
    </source>
</evidence>
<reference evidence="11" key="1">
    <citation type="journal article" date="2011" name="MBio">
        <title>Novel metabolic attributes of the genus Cyanothece, comprising a group of unicellular nitrogen-fixing Cyanobacteria.</title>
        <authorList>
            <person name="Bandyopadhyay A."/>
            <person name="Elvitigala T."/>
            <person name="Welsh E."/>
            <person name="Stockel J."/>
            <person name="Liberton M."/>
            <person name="Min H."/>
            <person name="Sherman L.A."/>
            <person name="Pakrasi H.B."/>
        </authorList>
    </citation>
    <scope>NUCLEOTIDE SEQUENCE [LARGE SCALE GENOMIC DNA]</scope>
    <source>
        <strain evidence="11">PCC 7424</strain>
    </source>
</reference>
<evidence type="ECO:0008006" key="12">
    <source>
        <dbReference type="Google" id="ProtNLM"/>
    </source>
</evidence>
<keyword evidence="7 9" id="KW-0472">Membrane</keyword>
<accession>B7KBG3</accession>
<evidence type="ECO:0000256" key="5">
    <source>
        <dbReference type="ARBA" id="ARBA00022989"/>
    </source>
</evidence>
<comment type="subcellular location">
    <subcellularLocation>
        <location evidence="1">Cell membrane</location>
        <topology evidence="1">Multi-pass membrane protein</topology>
    </subcellularLocation>
</comment>
<name>B7KBG3_GLOC7</name>
<feature type="transmembrane region" description="Helical" evidence="9">
    <location>
        <begin position="52"/>
        <end position="73"/>
    </location>
</feature>
<comment type="similarity">
    <text evidence="8">Belongs to the anion channel-forming bestrophin (TC 1.A.46) family.</text>
</comment>
<keyword evidence="6" id="KW-0406">Ion transport</keyword>
<dbReference type="PANTHER" id="PTHR33281:SF19">
    <property type="entry name" value="VOLTAGE-DEPENDENT ANION CHANNEL-FORMING PROTEIN YNEE"/>
    <property type="match status" value="1"/>
</dbReference>
<keyword evidence="11" id="KW-1185">Reference proteome</keyword>
<evidence type="ECO:0000256" key="1">
    <source>
        <dbReference type="ARBA" id="ARBA00004651"/>
    </source>
</evidence>
<protein>
    <recommendedName>
        <fullName evidence="12">Bestrophin-like protein</fullName>
    </recommendedName>
</protein>
<dbReference type="RefSeq" id="WP_015955116.1">
    <property type="nucleotide sequence ID" value="NC_011729.1"/>
</dbReference>
<evidence type="ECO:0000256" key="2">
    <source>
        <dbReference type="ARBA" id="ARBA00022448"/>
    </source>
</evidence>
<keyword evidence="5 9" id="KW-1133">Transmembrane helix</keyword>
<dbReference type="Proteomes" id="UP000002384">
    <property type="component" value="Chromosome"/>
</dbReference>
<dbReference type="AlphaFoldDB" id="B7KBG3"/>
<proteinExistence type="inferred from homology"/>
<evidence type="ECO:0000256" key="8">
    <source>
        <dbReference type="ARBA" id="ARBA00034708"/>
    </source>
</evidence>
<dbReference type="HOGENOM" id="CLU_029790_4_1_3"/>
<dbReference type="EMBL" id="CP001291">
    <property type="protein sequence ID" value="ACK71519.1"/>
    <property type="molecule type" value="Genomic_DNA"/>
</dbReference>
<dbReference type="STRING" id="65393.PCC7424_3117"/>
<evidence type="ECO:0000313" key="10">
    <source>
        <dbReference type="EMBL" id="ACK71519.1"/>
    </source>
</evidence>
<evidence type="ECO:0000256" key="4">
    <source>
        <dbReference type="ARBA" id="ARBA00022692"/>
    </source>
</evidence>
<dbReference type="eggNOG" id="COG3781">
    <property type="taxonomic scope" value="Bacteria"/>
</dbReference>
<evidence type="ECO:0000256" key="7">
    <source>
        <dbReference type="ARBA" id="ARBA00023136"/>
    </source>
</evidence>
<organism evidence="10 11">
    <name type="scientific">Gloeothece citriformis (strain PCC 7424)</name>
    <name type="common">Cyanothece sp. (strain PCC 7424)</name>
    <dbReference type="NCBI Taxonomy" id="65393"/>
    <lineage>
        <taxon>Bacteria</taxon>
        <taxon>Bacillati</taxon>
        <taxon>Cyanobacteriota</taxon>
        <taxon>Cyanophyceae</taxon>
        <taxon>Oscillatoriophycideae</taxon>
        <taxon>Chroococcales</taxon>
        <taxon>Aphanothecaceae</taxon>
        <taxon>Gloeothece</taxon>
        <taxon>Gloeothece citriformis</taxon>
    </lineage>
</organism>
<keyword evidence="2" id="KW-0813">Transport</keyword>
<evidence type="ECO:0000256" key="6">
    <source>
        <dbReference type="ARBA" id="ARBA00023065"/>
    </source>
</evidence>
<evidence type="ECO:0000256" key="9">
    <source>
        <dbReference type="SAM" id="Phobius"/>
    </source>
</evidence>
<dbReference type="InterPro" id="IPR044669">
    <property type="entry name" value="YneE/VCCN1/2-like"/>
</dbReference>
<keyword evidence="3" id="KW-1003">Cell membrane</keyword>
<dbReference type="GO" id="GO:0005886">
    <property type="term" value="C:plasma membrane"/>
    <property type="evidence" value="ECO:0007669"/>
    <property type="project" value="UniProtKB-SubCell"/>
</dbReference>
<evidence type="ECO:0000313" key="11">
    <source>
        <dbReference type="Proteomes" id="UP000002384"/>
    </source>
</evidence>
<gene>
    <name evidence="10" type="ordered locus">PCC7424_3117</name>
</gene>
<dbReference type="PANTHER" id="PTHR33281">
    <property type="entry name" value="UPF0187 PROTEIN YNEE"/>
    <property type="match status" value="1"/>
</dbReference>
<feature type="transmembrane region" description="Helical" evidence="9">
    <location>
        <begin position="21"/>
        <end position="46"/>
    </location>
</feature>
<dbReference type="GO" id="GO:0005254">
    <property type="term" value="F:chloride channel activity"/>
    <property type="evidence" value="ECO:0007669"/>
    <property type="project" value="InterPro"/>
</dbReference>